<dbReference type="EMBL" id="BKCJ011469068">
    <property type="protein sequence ID" value="GFD36237.1"/>
    <property type="molecule type" value="Genomic_DNA"/>
</dbReference>
<dbReference type="AlphaFoldDB" id="A0A699VM07"/>
<comment type="caution">
    <text evidence="2">The sequence shown here is derived from an EMBL/GenBank/DDBJ whole genome shotgun (WGS) entry which is preliminary data.</text>
</comment>
<feature type="domain" description="DUF5703" evidence="1">
    <location>
        <begin position="1"/>
        <end position="163"/>
    </location>
</feature>
<organism evidence="2">
    <name type="scientific">Tanacetum cinerariifolium</name>
    <name type="common">Dalmatian daisy</name>
    <name type="synonym">Chrysanthemum cinerariifolium</name>
    <dbReference type="NCBI Taxonomy" id="118510"/>
    <lineage>
        <taxon>Eukaryota</taxon>
        <taxon>Viridiplantae</taxon>
        <taxon>Streptophyta</taxon>
        <taxon>Embryophyta</taxon>
        <taxon>Tracheophyta</taxon>
        <taxon>Spermatophyta</taxon>
        <taxon>Magnoliopsida</taxon>
        <taxon>eudicotyledons</taxon>
        <taxon>Gunneridae</taxon>
        <taxon>Pentapetalae</taxon>
        <taxon>asterids</taxon>
        <taxon>campanulids</taxon>
        <taxon>Asterales</taxon>
        <taxon>Asteraceae</taxon>
        <taxon>Asteroideae</taxon>
        <taxon>Anthemideae</taxon>
        <taxon>Anthemidinae</taxon>
        <taxon>Tanacetum</taxon>
    </lineage>
</organism>
<evidence type="ECO:0000259" key="1">
    <source>
        <dbReference type="Pfam" id="PF18961"/>
    </source>
</evidence>
<feature type="non-terminal residue" evidence="2">
    <location>
        <position position="163"/>
    </location>
</feature>
<feature type="non-terminal residue" evidence="2">
    <location>
        <position position="1"/>
    </location>
</feature>
<reference evidence="2" key="1">
    <citation type="journal article" date="2019" name="Sci. Rep.">
        <title>Draft genome of Tanacetum cinerariifolium, the natural source of mosquito coil.</title>
        <authorList>
            <person name="Yamashiro T."/>
            <person name="Shiraishi A."/>
            <person name="Satake H."/>
            <person name="Nakayama K."/>
        </authorList>
    </citation>
    <scope>NUCLEOTIDE SEQUENCE</scope>
</reference>
<evidence type="ECO:0000313" key="2">
    <source>
        <dbReference type="EMBL" id="GFD36237.1"/>
    </source>
</evidence>
<sequence>PFDKGTFKQELKLQTGDVTLTGNVGKTAAQVHIWVDVFQPVLHVEISSNTKLTAEASYENWRFADRRPKGKENNQNSYKWAPQGDVVTRRDSIAFRSQTVEFYHQNRSQTVFDVAVQQQGLAGAKAQLYNPLAGLIFGGAMQGSNMQPAGTTSGQYLNTLYHG</sequence>
<name>A0A699VM07_TANCI</name>
<proteinExistence type="predicted"/>
<dbReference type="InterPro" id="IPR043757">
    <property type="entry name" value="DUF5703_N"/>
</dbReference>
<protein>
    <recommendedName>
        <fullName evidence="1">DUF5703 domain-containing protein</fullName>
    </recommendedName>
</protein>
<accession>A0A699VM07</accession>
<dbReference type="Pfam" id="PF18961">
    <property type="entry name" value="DUF5703_N"/>
    <property type="match status" value="1"/>
</dbReference>
<gene>
    <name evidence="2" type="ORF">Tci_908206</name>
</gene>